<evidence type="ECO:0000313" key="1">
    <source>
        <dbReference type="EMBL" id="KAG0420538.1"/>
    </source>
</evidence>
<keyword evidence="2" id="KW-1185">Reference proteome</keyword>
<comment type="caution">
    <text evidence="1">The sequence shown here is derived from an EMBL/GenBank/DDBJ whole genome shotgun (WGS) entry which is preliminary data.</text>
</comment>
<organism evidence="1 2">
    <name type="scientific">Ixodes persulcatus</name>
    <name type="common">Taiga tick</name>
    <dbReference type="NCBI Taxonomy" id="34615"/>
    <lineage>
        <taxon>Eukaryota</taxon>
        <taxon>Metazoa</taxon>
        <taxon>Ecdysozoa</taxon>
        <taxon>Arthropoda</taxon>
        <taxon>Chelicerata</taxon>
        <taxon>Arachnida</taxon>
        <taxon>Acari</taxon>
        <taxon>Parasitiformes</taxon>
        <taxon>Ixodida</taxon>
        <taxon>Ixodoidea</taxon>
        <taxon>Ixodidae</taxon>
        <taxon>Ixodinae</taxon>
        <taxon>Ixodes</taxon>
    </lineage>
</organism>
<sequence length="66" mass="7841">EQQTHRLDSLRERLNRLIVERSWESQDIMKHDYRKADTVDCIIYYVTAYLCRNIGNRTACVPQGPT</sequence>
<dbReference type="EMBL" id="JABSTQ010010497">
    <property type="protein sequence ID" value="KAG0420538.1"/>
    <property type="molecule type" value="Genomic_DNA"/>
</dbReference>
<dbReference type="Proteomes" id="UP000805193">
    <property type="component" value="Unassembled WGS sequence"/>
</dbReference>
<reference evidence="1 2" key="1">
    <citation type="journal article" date="2020" name="Cell">
        <title>Large-Scale Comparative Analyses of Tick Genomes Elucidate Their Genetic Diversity and Vector Capacities.</title>
        <authorList>
            <consortium name="Tick Genome and Microbiome Consortium (TIGMIC)"/>
            <person name="Jia N."/>
            <person name="Wang J."/>
            <person name="Shi W."/>
            <person name="Du L."/>
            <person name="Sun Y."/>
            <person name="Zhan W."/>
            <person name="Jiang J.F."/>
            <person name="Wang Q."/>
            <person name="Zhang B."/>
            <person name="Ji P."/>
            <person name="Bell-Sakyi L."/>
            <person name="Cui X.M."/>
            <person name="Yuan T.T."/>
            <person name="Jiang B.G."/>
            <person name="Yang W.F."/>
            <person name="Lam T.T."/>
            <person name="Chang Q.C."/>
            <person name="Ding S.J."/>
            <person name="Wang X.J."/>
            <person name="Zhu J.G."/>
            <person name="Ruan X.D."/>
            <person name="Zhao L."/>
            <person name="Wei J.T."/>
            <person name="Ye R.Z."/>
            <person name="Que T.C."/>
            <person name="Du C.H."/>
            <person name="Zhou Y.H."/>
            <person name="Cheng J.X."/>
            <person name="Dai P.F."/>
            <person name="Guo W.B."/>
            <person name="Han X.H."/>
            <person name="Huang E.J."/>
            <person name="Li L.F."/>
            <person name="Wei W."/>
            <person name="Gao Y.C."/>
            <person name="Liu J.Z."/>
            <person name="Shao H.Z."/>
            <person name="Wang X."/>
            <person name="Wang C.C."/>
            <person name="Yang T.C."/>
            <person name="Huo Q.B."/>
            <person name="Li W."/>
            <person name="Chen H.Y."/>
            <person name="Chen S.E."/>
            <person name="Zhou L.G."/>
            <person name="Ni X.B."/>
            <person name="Tian J.H."/>
            <person name="Sheng Y."/>
            <person name="Liu T."/>
            <person name="Pan Y.S."/>
            <person name="Xia L.Y."/>
            <person name="Li J."/>
            <person name="Zhao F."/>
            <person name="Cao W.C."/>
        </authorList>
    </citation>
    <scope>NUCLEOTIDE SEQUENCE [LARGE SCALE GENOMIC DNA]</scope>
    <source>
        <strain evidence="1">Iper-2018</strain>
    </source>
</reference>
<gene>
    <name evidence="1" type="ORF">HPB47_003435</name>
</gene>
<feature type="non-terminal residue" evidence="1">
    <location>
        <position position="1"/>
    </location>
</feature>
<feature type="non-terminal residue" evidence="1">
    <location>
        <position position="66"/>
    </location>
</feature>
<accession>A0AC60PIE8</accession>
<protein>
    <submittedName>
        <fullName evidence="1">Uncharacterized protein</fullName>
    </submittedName>
</protein>
<name>A0AC60PIE8_IXOPE</name>
<evidence type="ECO:0000313" key="2">
    <source>
        <dbReference type="Proteomes" id="UP000805193"/>
    </source>
</evidence>
<proteinExistence type="predicted"/>